<dbReference type="InterPro" id="IPR013154">
    <property type="entry name" value="ADH-like_N"/>
</dbReference>
<keyword evidence="2" id="KW-0560">Oxidoreductase</keyword>
<dbReference type="InterPro" id="IPR036291">
    <property type="entry name" value="NAD(P)-bd_dom_sf"/>
</dbReference>
<proteinExistence type="inferred from homology"/>
<feature type="domain" description="Alcohol dehydrogenase-like N-terminal" evidence="3">
    <location>
        <begin position="8"/>
        <end position="69"/>
    </location>
</feature>
<evidence type="ECO:0000256" key="2">
    <source>
        <dbReference type="ARBA" id="ARBA00023002"/>
    </source>
</evidence>
<dbReference type="AlphaFoldDB" id="A0AAI8VLT3"/>
<sequence length="176" mass="18491">MQDVGVFVQQWPTILGCDVAGVVHGVGALLSARFKKGNRVIGHVINLVSGRPQDGAFALYSVVSGDKVAILSDAISFKDVPFALEAAVCVLSPKQPGTAMPNISAPALGLPYPLLEPPSIIKTLMVYGGSSPVGSMTTQLAMAACISVIAVASEKNFDLCRSCGEFEVFDYHDEVH</sequence>
<dbReference type="PANTHER" id="PTHR45348:SF2">
    <property type="entry name" value="ZINC-TYPE ALCOHOL DEHYDROGENASE-LIKE PROTEIN C2E1P3.01"/>
    <property type="match status" value="1"/>
</dbReference>
<dbReference type="EMBL" id="CAUWAG010000010">
    <property type="protein sequence ID" value="CAJ2506685.1"/>
    <property type="molecule type" value="Genomic_DNA"/>
</dbReference>
<dbReference type="Gene3D" id="3.90.180.10">
    <property type="entry name" value="Medium-chain alcohol dehydrogenases, catalytic domain"/>
    <property type="match status" value="1"/>
</dbReference>
<dbReference type="Gene3D" id="3.40.50.720">
    <property type="entry name" value="NAD(P)-binding Rossmann-like Domain"/>
    <property type="match status" value="1"/>
</dbReference>
<dbReference type="GO" id="GO:0016651">
    <property type="term" value="F:oxidoreductase activity, acting on NAD(P)H"/>
    <property type="evidence" value="ECO:0007669"/>
    <property type="project" value="InterPro"/>
</dbReference>
<evidence type="ECO:0000259" key="3">
    <source>
        <dbReference type="Pfam" id="PF08240"/>
    </source>
</evidence>
<accession>A0AAI8VLT3</accession>
<gene>
    <name evidence="4" type="ORF">KHLLAP_LOCUS7153</name>
</gene>
<evidence type="ECO:0000313" key="4">
    <source>
        <dbReference type="EMBL" id="CAJ2506685.1"/>
    </source>
</evidence>
<dbReference type="InterPro" id="IPR047122">
    <property type="entry name" value="Trans-enoyl_RdTase-like"/>
</dbReference>
<comment type="caution">
    <text evidence="4">The sequence shown here is derived from an EMBL/GenBank/DDBJ whole genome shotgun (WGS) entry which is preliminary data.</text>
</comment>
<dbReference type="InterPro" id="IPR011032">
    <property type="entry name" value="GroES-like_sf"/>
</dbReference>
<dbReference type="PANTHER" id="PTHR45348">
    <property type="entry name" value="HYPOTHETICAL OXIDOREDUCTASE (EUROFUNG)"/>
    <property type="match status" value="1"/>
</dbReference>
<name>A0AAI8VLT3_9PEZI</name>
<comment type="similarity">
    <text evidence="1">Belongs to the zinc-containing alcohol dehydrogenase family.</text>
</comment>
<organism evidence="4 5">
    <name type="scientific">Anthostomella pinea</name>
    <dbReference type="NCBI Taxonomy" id="933095"/>
    <lineage>
        <taxon>Eukaryota</taxon>
        <taxon>Fungi</taxon>
        <taxon>Dikarya</taxon>
        <taxon>Ascomycota</taxon>
        <taxon>Pezizomycotina</taxon>
        <taxon>Sordariomycetes</taxon>
        <taxon>Xylariomycetidae</taxon>
        <taxon>Xylariales</taxon>
        <taxon>Xylariaceae</taxon>
        <taxon>Anthostomella</taxon>
    </lineage>
</organism>
<dbReference type="SUPFAM" id="SSF50129">
    <property type="entry name" value="GroES-like"/>
    <property type="match status" value="1"/>
</dbReference>
<dbReference type="SUPFAM" id="SSF51735">
    <property type="entry name" value="NAD(P)-binding Rossmann-fold domains"/>
    <property type="match status" value="1"/>
</dbReference>
<evidence type="ECO:0000256" key="1">
    <source>
        <dbReference type="ARBA" id="ARBA00008072"/>
    </source>
</evidence>
<evidence type="ECO:0000313" key="5">
    <source>
        <dbReference type="Proteomes" id="UP001295740"/>
    </source>
</evidence>
<dbReference type="Proteomes" id="UP001295740">
    <property type="component" value="Unassembled WGS sequence"/>
</dbReference>
<protein>
    <submittedName>
        <fullName evidence="4">Uu.00g078710.m01.CDS01</fullName>
    </submittedName>
</protein>
<keyword evidence="5" id="KW-1185">Reference proteome</keyword>
<reference evidence="4" key="1">
    <citation type="submission" date="2023-10" db="EMBL/GenBank/DDBJ databases">
        <authorList>
            <person name="Hackl T."/>
        </authorList>
    </citation>
    <scope>NUCLEOTIDE SEQUENCE</scope>
</reference>
<dbReference type="Pfam" id="PF08240">
    <property type="entry name" value="ADH_N"/>
    <property type="match status" value="1"/>
</dbReference>